<feature type="non-terminal residue" evidence="1">
    <location>
        <position position="31"/>
    </location>
</feature>
<evidence type="ECO:0000313" key="1">
    <source>
        <dbReference type="EMBL" id="OLP73198.1"/>
    </source>
</evidence>
<name>A0A1Q9BR81_SYMMI</name>
<dbReference type="EMBL" id="LSRX01006085">
    <property type="protein sequence ID" value="OLP73198.1"/>
    <property type="molecule type" value="Genomic_DNA"/>
</dbReference>
<sequence>MPLRNTKRGLLHLGALSASAKRLFESLGLPQ</sequence>
<evidence type="ECO:0000313" key="2">
    <source>
        <dbReference type="Proteomes" id="UP000186817"/>
    </source>
</evidence>
<accession>A0A1Q9BR81</accession>
<reference evidence="1 2" key="1">
    <citation type="submission" date="2016-02" db="EMBL/GenBank/DDBJ databases">
        <title>Genome analysis of coral dinoflagellate symbionts highlights evolutionary adaptations to a symbiotic lifestyle.</title>
        <authorList>
            <person name="Aranda M."/>
            <person name="Li Y."/>
            <person name="Liew Y.J."/>
            <person name="Baumgarten S."/>
            <person name="Simakov O."/>
            <person name="Wilson M."/>
            <person name="Piel J."/>
            <person name="Ashoor H."/>
            <person name="Bougouffa S."/>
            <person name="Bajic V.B."/>
            <person name="Ryu T."/>
            <person name="Ravasi T."/>
            <person name="Bayer T."/>
            <person name="Micklem G."/>
            <person name="Kim H."/>
            <person name="Bhak J."/>
            <person name="Lajeunesse T.C."/>
            <person name="Voolstra C.R."/>
        </authorList>
    </citation>
    <scope>NUCLEOTIDE SEQUENCE [LARGE SCALE GENOMIC DNA]</scope>
    <source>
        <strain evidence="1 2">CCMP2467</strain>
    </source>
</reference>
<dbReference type="AlphaFoldDB" id="A0A1Q9BR81"/>
<dbReference type="Proteomes" id="UP000186817">
    <property type="component" value="Unassembled WGS sequence"/>
</dbReference>
<protein>
    <submittedName>
        <fullName evidence="1">Uncharacterized protein</fullName>
    </submittedName>
</protein>
<keyword evidence="2" id="KW-1185">Reference proteome</keyword>
<organism evidence="1 2">
    <name type="scientific">Symbiodinium microadriaticum</name>
    <name type="common">Dinoflagellate</name>
    <name type="synonym">Zooxanthella microadriatica</name>
    <dbReference type="NCBI Taxonomy" id="2951"/>
    <lineage>
        <taxon>Eukaryota</taxon>
        <taxon>Sar</taxon>
        <taxon>Alveolata</taxon>
        <taxon>Dinophyceae</taxon>
        <taxon>Suessiales</taxon>
        <taxon>Symbiodiniaceae</taxon>
        <taxon>Symbiodinium</taxon>
    </lineage>
</organism>
<proteinExistence type="predicted"/>
<gene>
    <name evidence="1" type="ORF">AK812_SmicGene47659</name>
</gene>
<comment type="caution">
    <text evidence="1">The sequence shown here is derived from an EMBL/GenBank/DDBJ whole genome shotgun (WGS) entry which is preliminary data.</text>
</comment>